<reference evidence="1 2" key="1">
    <citation type="submission" date="2016-02" db="EMBL/GenBank/DDBJ databases">
        <authorList>
            <consortium name="Pathogen Informatics"/>
        </authorList>
    </citation>
    <scope>NUCLEOTIDE SEQUENCE [LARGE SCALE GENOMIC DNA]</scope>
    <source>
        <strain evidence="1 2">LSS44</strain>
    </source>
</reference>
<accession>A0A0Z8HDE8</accession>
<dbReference type="Proteomes" id="UP000072083">
    <property type="component" value="Unassembled WGS sequence"/>
</dbReference>
<name>A0A0Z8HDE8_STRSU</name>
<proteinExistence type="predicted"/>
<evidence type="ECO:0000313" key="1">
    <source>
        <dbReference type="EMBL" id="CYV15086.1"/>
    </source>
</evidence>
<dbReference type="AlphaFoldDB" id="A0A0Z8HDE8"/>
<evidence type="ECO:0000313" key="2">
    <source>
        <dbReference type="Proteomes" id="UP000072083"/>
    </source>
</evidence>
<protein>
    <submittedName>
        <fullName evidence="1">Uncharacterized protein</fullName>
    </submittedName>
</protein>
<gene>
    <name evidence="1" type="ORF">ERS132406_01824</name>
</gene>
<organism evidence="1 2">
    <name type="scientific">Streptococcus suis</name>
    <dbReference type="NCBI Taxonomy" id="1307"/>
    <lineage>
        <taxon>Bacteria</taxon>
        <taxon>Bacillati</taxon>
        <taxon>Bacillota</taxon>
        <taxon>Bacilli</taxon>
        <taxon>Lactobacillales</taxon>
        <taxon>Streptococcaceae</taxon>
        <taxon>Streptococcus</taxon>
    </lineage>
</organism>
<dbReference type="EMBL" id="FIGZ01000023">
    <property type="protein sequence ID" value="CYV15086.1"/>
    <property type="molecule type" value="Genomic_DNA"/>
</dbReference>
<sequence length="29" mass="3477">MTQFMNYASRKFEVSQSEFITVTWKCTVN</sequence>